<dbReference type="Pfam" id="PF12833">
    <property type="entry name" value="HTH_18"/>
    <property type="match status" value="1"/>
</dbReference>
<evidence type="ECO:0000259" key="9">
    <source>
        <dbReference type="PROSITE" id="PS01124"/>
    </source>
</evidence>
<dbReference type="Proteomes" id="UP000641588">
    <property type="component" value="Unassembled WGS sequence"/>
</dbReference>
<dbReference type="PROSITE" id="PS00041">
    <property type="entry name" value="HTH_ARAC_FAMILY_1"/>
    <property type="match status" value="1"/>
</dbReference>
<dbReference type="EMBL" id="WHOD01000087">
    <property type="protein sequence ID" value="NOU96134.1"/>
    <property type="molecule type" value="Genomic_DNA"/>
</dbReference>
<dbReference type="Pfam" id="PF00072">
    <property type="entry name" value="Response_reg"/>
    <property type="match status" value="1"/>
</dbReference>
<proteinExistence type="predicted"/>
<reference evidence="11" key="1">
    <citation type="submission" date="2019-10" db="EMBL/GenBank/DDBJ databases">
        <title>Description of Paenibacillus glebae sp. nov.</title>
        <authorList>
            <person name="Carlier A."/>
            <person name="Qi S."/>
        </authorList>
    </citation>
    <scope>NUCLEOTIDE SEQUENCE</scope>
    <source>
        <strain evidence="11">LMG 31456</strain>
    </source>
</reference>
<dbReference type="SUPFAM" id="SSF52172">
    <property type="entry name" value="CheY-like"/>
    <property type="match status" value="1"/>
</dbReference>
<name>A0A972GX43_9BACL</name>
<gene>
    <name evidence="11" type="ORF">GC093_23330</name>
</gene>
<dbReference type="Gene3D" id="1.10.10.60">
    <property type="entry name" value="Homeodomain-like"/>
    <property type="match status" value="2"/>
</dbReference>
<dbReference type="InterPro" id="IPR020449">
    <property type="entry name" value="Tscrpt_reg_AraC-type_HTH"/>
</dbReference>
<dbReference type="PRINTS" id="PR00032">
    <property type="entry name" value="HTHARAC"/>
</dbReference>
<comment type="caution">
    <text evidence="11">The sequence shown here is derived from an EMBL/GenBank/DDBJ whole genome shotgun (WGS) entry which is preliminary data.</text>
</comment>
<evidence type="ECO:0000313" key="12">
    <source>
        <dbReference type="Proteomes" id="UP000641588"/>
    </source>
</evidence>
<dbReference type="AlphaFoldDB" id="A0A972GX43"/>
<evidence type="ECO:0000256" key="7">
    <source>
        <dbReference type="ARBA" id="ARBA00023163"/>
    </source>
</evidence>
<dbReference type="GO" id="GO:0043565">
    <property type="term" value="F:sequence-specific DNA binding"/>
    <property type="evidence" value="ECO:0007669"/>
    <property type="project" value="InterPro"/>
</dbReference>
<sequence>MYKLMIVEDEPLIRAGLKQYFSWQELGVDTICEAENGKDGILVALQERPDLVITDIRMPVMDGLEMIRQLRKELPDTVFIILTGHNDFDYAQKAIGLGGVHAYLLKPMQYEESLSTIQQCIVNLKQKQQEFQNRSNLQREAEESIKLRGSQLVKLLLEEEPALEEETLQQLYGYSSGEYLYQPFLVAYVSHTTSLHQARRWLRDKAERIINEAAELIFNTIVPKHIFTYIYKSKYFAIAVYEVAAIEIENESPNVECQLDDKLKQISLECDASVYLVVGRIGDEISQIGLSLRHAEKDLYRRFVESGSHLFLPQIKDPSFLHNKELAIQLHEKDKNQLLSYFEKGDHSQIKHLMKRLAQETCSTITPSSLDKWLVFLQEIISVTLRFANTKGIHIDGVYSDKLLTLSCVDDFESLEALFDWLSDWMIHLSTIYQETSLQTSQQDVLVFEEIEIYIKQNIDQDMTLQMVADRFFYNPSYLSRLFKKKLNKNYMIFVTEIRISYAQECLKQPHYLVTDVCHMCGYKSYKHFVKTFRSVAGMTPTEYRKKLGL</sequence>
<keyword evidence="12" id="KW-1185">Reference proteome</keyword>
<evidence type="ECO:0000256" key="4">
    <source>
        <dbReference type="ARBA" id="ARBA00023012"/>
    </source>
</evidence>
<feature type="domain" description="HTH araC/xylS-type" evidence="9">
    <location>
        <begin position="449"/>
        <end position="547"/>
    </location>
</feature>
<evidence type="ECO:0000256" key="5">
    <source>
        <dbReference type="ARBA" id="ARBA00023015"/>
    </source>
</evidence>
<dbReference type="InterPro" id="IPR001789">
    <property type="entry name" value="Sig_transdc_resp-reg_receiver"/>
</dbReference>
<feature type="domain" description="Response regulatory" evidence="10">
    <location>
        <begin position="3"/>
        <end position="121"/>
    </location>
</feature>
<dbReference type="PANTHER" id="PTHR42713:SF3">
    <property type="entry name" value="TRANSCRIPTIONAL REGULATORY PROTEIN HPTR"/>
    <property type="match status" value="1"/>
</dbReference>
<dbReference type="InterPro" id="IPR051552">
    <property type="entry name" value="HptR"/>
</dbReference>
<organism evidence="11 12">
    <name type="scientific">Paenibacillus foliorum</name>
    <dbReference type="NCBI Taxonomy" id="2654974"/>
    <lineage>
        <taxon>Bacteria</taxon>
        <taxon>Bacillati</taxon>
        <taxon>Bacillota</taxon>
        <taxon>Bacilli</taxon>
        <taxon>Bacillales</taxon>
        <taxon>Paenibacillaceae</taxon>
        <taxon>Paenibacillus</taxon>
    </lineage>
</organism>
<dbReference type="InterPro" id="IPR009057">
    <property type="entry name" value="Homeodomain-like_sf"/>
</dbReference>
<dbReference type="GO" id="GO:0000160">
    <property type="term" value="P:phosphorelay signal transduction system"/>
    <property type="evidence" value="ECO:0007669"/>
    <property type="project" value="UniProtKB-KW"/>
</dbReference>
<evidence type="ECO:0000256" key="6">
    <source>
        <dbReference type="ARBA" id="ARBA00023125"/>
    </source>
</evidence>
<dbReference type="InterPro" id="IPR018060">
    <property type="entry name" value="HTH_AraC"/>
</dbReference>
<dbReference type="InterPro" id="IPR018062">
    <property type="entry name" value="HTH_AraC-typ_CS"/>
</dbReference>
<keyword evidence="2" id="KW-0963">Cytoplasm</keyword>
<keyword evidence="6" id="KW-0238">DNA-binding</keyword>
<evidence type="ECO:0000256" key="2">
    <source>
        <dbReference type="ARBA" id="ARBA00022490"/>
    </source>
</evidence>
<protein>
    <submittedName>
        <fullName evidence="11">Response regulator</fullName>
    </submittedName>
</protein>
<accession>A0A972GX43</accession>
<feature type="modified residue" description="4-aspartylphosphate" evidence="8">
    <location>
        <position position="55"/>
    </location>
</feature>
<dbReference type="PROSITE" id="PS50110">
    <property type="entry name" value="RESPONSE_REGULATORY"/>
    <property type="match status" value="1"/>
</dbReference>
<comment type="subcellular location">
    <subcellularLocation>
        <location evidence="1">Cytoplasm</location>
    </subcellularLocation>
</comment>
<dbReference type="PANTHER" id="PTHR42713">
    <property type="entry name" value="HISTIDINE KINASE-RELATED"/>
    <property type="match status" value="1"/>
</dbReference>
<dbReference type="InterPro" id="IPR011006">
    <property type="entry name" value="CheY-like_superfamily"/>
</dbReference>
<dbReference type="PROSITE" id="PS01124">
    <property type="entry name" value="HTH_ARAC_FAMILY_2"/>
    <property type="match status" value="1"/>
</dbReference>
<evidence type="ECO:0000256" key="8">
    <source>
        <dbReference type="PROSITE-ProRule" id="PRU00169"/>
    </source>
</evidence>
<keyword evidence="5" id="KW-0805">Transcription regulation</keyword>
<dbReference type="SMART" id="SM00448">
    <property type="entry name" value="REC"/>
    <property type="match status" value="1"/>
</dbReference>
<evidence type="ECO:0000313" key="11">
    <source>
        <dbReference type="EMBL" id="NOU96134.1"/>
    </source>
</evidence>
<evidence type="ECO:0000259" key="10">
    <source>
        <dbReference type="PROSITE" id="PS50110"/>
    </source>
</evidence>
<dbReference type="GO" id="GO:0005737">
    <property type="term" value="C:cytoplasm"/>
    <property type="evidence" value="ECO:0007669"/>
    <property type="project" value="UniProtKB-SubCell"/>
</dbReference>
<evidence type="ECO:0000256" key="1">
    <source>
        <dbReference type="ARBA" id="ARBA00004496"/>
    </source>
</evidence>
<keyword evidence="3 8" id="KW-0597">Phosphoprotein</keyword>
<dbReference type="CDD" id="cd17536">
    <property type="entry name" value="REC_YesN-like"/>
    <property type="match status" value="1"/>
</dbReference>
<evidence type="ECO:0000256" key="3">
    <source>
        <dbReference type="ARBA" id="ARBA00022553"/>
    </source>
</evidence>
<dbReference type="SUPFAM" id="SSF46689">
    <property type="entry name" value="Homeodomain-like"/>
    <property type="match status" value="1"/>
</dbReference>
<dbReference type="SMART" id="SM00342">
    <property type="entry name" value="HTH_ARAC"/>
    <property type="match status" value="1"/>
</dbReference>
<dbReference type="Gene3D" id="3.40.50.2300">
    <property type="match status" value="1"/>
</dbReference>
<keyword evidence="7" id="KW-0804">Transcription</keyword>
<dbReference type="RefSeq" id="WP_171654350.1">
    <property type="nucleotide sequence ID" value="NZ_WHOD01000087.1"/>
</dbReference>
<dbReference type="GO" id="GO:0003700">
    <property type="term" value="F:DNA-binding transcription factor activity"/>
    <property type="evidence" value="ECO:0007669"/>
    <property type="project" value="InterPro"/>
</dbReference>
<keyword evidence="4" id="KW-0902">Two-component regulatory system</keyword>